<proteinExistence type="predicted"/>
<sequence length="208" mass="22807">MLGLAQTLIIAVVAVAGAAAAPADLIPSYTIHLIDDNTPGKHLIHGESLRREIATCHDVSKQTLDFVSDPKNGVCSGYSVSTKGDSTCLFDTESHKGDPETFKQVCQADLDAAYTTYTYVDMTQVRMYGPKNQLLFTCDDARKDEVYPYFQANLDLCKDWNPSSDGSVVCIHDPSKSLEDKQKLKDAKKAFINACKAAEGQFTYHQDA</sequence>
<evidence type="ECO:0000256" key="1">
    <source>
        <dbReference type="SAM" id="SignalP"/>
    </source>
</evidence>
<dbReference type="EMBL" id="OOIP01000001">
    <property type="protein sequence ID" value="SPO34578.1"/>
    <property type="molecule type" value="Genomic_DNA"/>
</dbReference>
<evidence type="ECO:0000313" key="2">
    <source>
        <dbReference type="EMBL" id="SPO34578.1"/>
    </source>
</evidence>
<organism evidence="2 3">
    <name type="scientific">Pseudozyma flocculosa</name>
    <dbReference type="NCBI Taxonomy" id="84751"/>
    <lineage>
        <taxon>Eukaryota</taxon>
        <taxon>Fungi</taxon>
        <taxon>Dikarya</taxon>
        <taxon>Basidiomycota</taxon>
        <taxon>Ustilaginomycotina</taxon>
        <taxon>Ustilaginomycetes</taxon>
        <taxon>Ustilaginales</taxon>
        <taxon>Ustilaginaceae</taxon>
        <taxon>Pseudozyma</taxon>
    </lineage>
</organism>
<name>A0A5C3EQU9_9BASI</name>
<evidence type="ECO:0000313" key="3">
    <source>
        <dbReference type="Proteomes" id="UP000323386"/>
    </source>
</evidence>
<reference evidence="2 3" key="1">
    <citation type="submission" date="2018-03" db="EMBL/GenBank/DDBJ databases">
        <authorList>
            <person name="Guldener U."/>
        </authorList>
    </citation>
    <scope>NUCLEOTIDE SEQUENCE [LARGE SCALE GENOMIC DNA]</scope>
    <source>
        <strain evidence="2 3">DAOM196992</strain>
    </source>
</reference>
<dbReference type="AlphaFoldDB" id="A0A5C3EQU9"/>
<protein>
    <submittedName>
        <fullName evidence="2">Uncharacterized protein</fullName>
    </submittedName>
</protein>
<dbReference type="Proteomes" id="UP000323386">
    <property type="component" value="Unassembled WGS sequence"/>
</dbReference>
<feature type="signal peptide" evidence="1">
    <location>
        <begin position="1"/>
        <end position="20"/>
    </location>
</feature>
<keyword evidence="3" id="KW-1185">Reference proteome</keyword>
<keyword evidence="1" id="KW-0732">Signal</keyword>
<feature type="chain" id="PRO_5022846972" evidence="1">
    <location>
        <begin position="21"/>
        <end position="208"/>
    </location>
</feature>
<accession>A0A5C3EQU9</accession>
<gene>
    <name evidence="2" type="ORF">PSFLO_00049</name>
</gene>